<evidence type="ECO:0000313" key="2">
    <source>
        <dbReference type="EMBL" id="RIA85660.1"/>
    </source>
</evidence>
<keyword evidence="3" id="KW-1185">Reference proteome</keyword>
<protein>
    <submittedName>
        <fullName evidence="2">Uncharacterized protein</fullName>
    </submittedName>
</protein>
<dbReference type="Proteomes" id="UP000265703">
    <property type="component" value="Unassembled WGS sequence"/>
</dbReference>
<sequence>MNTKKKLKKKDFTSHIITGHTVPPKLKENIRDIMLYDIPGSWDAEQITEAIYKYLGSLLKATLKKQGKYYCVRAQVVLRTRILADFELQRWQIPLGGIKVRWFPGDWTLSMRKERQFHQAVINNLTDDVTEEDLVASGNFLMLHQAQSFKIIKNSKDKKKSKGTSLSEKKDKKKQNKHTSSKQDSVVDILVKALAQLTGGKKSLSQEKEKIRSVVVVGQSDGYRRDLV</sequence>
<feature type="region of interest" description="Disordered" evidence="1">
    <location>
        <begin position="154"/>
        <end position="184"/>
    </location>
</feature>
<proteinExistence type="predicted"/>
<dbReference type="AlphaFoldDB" id="A0A397SHE1"/>
<feature type="compositionally biased region" description="Basic residues" evidence="1">
    <location>
        <begin position="171"/>
        <end position="180"/>
    </location>
</feature>
<accession>A0A397SHE1</accession>
<gene>
    <name evidence="2" type="ORF">C1645_830468</name>
</gene>
<comment type="caution">
    <text evidence="2">The sequence shown here is derived from an EMBL/GenBank/DDBJ whole genome shotgun (WGS) entry which is preliminary data.</text>
</comment>
<name>A0A397SHE1_9GLOM</name>
<evidence type="ECO:0000256" key="1">
    <source>
        <dbReference type="SAM" id="MobiDB-lite"/>
    </source>
</evidence>
<dbReference type="OrthoDB" id="2305105at2759"/>
<reference evidence="2 3" key="1">
    <citation type="submission" date="2018-06" db="EMBL/GenBank/DDBJ databases">
        <title>Comparative genomics reveals the genomic features of Rhizophagus irregularis, R. cerebriforme, R. diaphanum and Gigaspora rosea, and their symbiotic lifestyle signature.</title>
        <authorList>
            <person name="Morin E."/>
            <person name="San Clemente H."/>
            <person name="Chen E.C.H."/>
            <person name="De La Providencia I."/>
            <person name="Hainaut M."/>
            <person name="Kuo A."/>
            <person name="Kohler A."/>
            <person name="Murat C."/>
            <person name="Tang N."/>
            <person name="Roy S."/>
            <person name="Loubradou J."/>
            <person name="Henrissat B."/>
            <person name="Grigoriev I.V."/>
            <person name="Corradi N."/>
            <person name="Roux C."/>
            <person name="Martin F.M."/>
        </authorList>
    </citation>
    <scope>NUCLEOTIDE SEQUENCE [LARGE SCALE GENOMIC DNA]</scope>
    <source>
        <strain evidence="2 3">DAOM 227022</strain>
    </source>
</reference>
<dbReference type="EMBL" id="QKYT01000412">
    <property type="protein sequence ID" value="RIA85660.1"/>
    <property type="molecule type" value="Genomic_DNA"/>
</dbReference>
<organism evidence="2 3">
    <name type="scientific">Glomus cerebriforme</name>
    <dbReference type="NCBI Taxonomy" id="658196"/>
    <lineage>
        <taxon>Eukaryota</taxon>
        <taxon>Fungi</taxon>
        <taxon>Fungi incertae sedis</taxon>
        <taxon>Mucoromycota</taxon>
        <taxon>Glomeromycotina</taxon>
        <taxon>Glomeromycetes</taxon>
        <taxon>Glomerales</taxon>
        <taxon>Glomeraceae</taxon>
        <taxon>Glomus</taxon>
    </lineage>
</organism>
<evidence type="ECO:0000313" key="3">
    <source>
        <dbReference type="Proteomes" id="UP000265703"/>
    </source>
</evidence>